<protein>
    <recommendedName>
        <fullName evidence="1">Enoyl reductase (ER) domain-containing protein</fullName>
    </recommendedName>
</protein>
<dbReference type="EMBL" id="KN817569">
    <property type="protein sequence ID" value="KJA20252.1"/>
    <property type="molecule type" value="Genomic_DNA"/>
</dbReference>
<dbReference type="Pfam" id="PF08240">
    <property type="entry name" value="ADH_N"/>
    <property type="match status" value="1"/>
</dbReference>
<dbReference type="SUPFAM" id="SSF50129">
    <property type="entry name" value="GroES-like"/>
    <property type="match status" value="1"/>
</dbReference>
<dbReference type="SMART" id="SM00829">
    <property type="entry name" value="PKS_ER"/>
    <property type="match status" value="1"/>
</dbReference>
<dbReference type="InterPro" id="IPR036291">
    <property type="entry name" value="NAD(P)-bd_dom_sf"/>
</dbReference>
<dbReference type="OMA" id="LYWQSHQ"/>
<dbReference type="Gene3D" id="3.40.50.720">
    <property type="entry name" value="NAD(P)-binding Rossmann-like Domain"/>
    <property type="match status" value="1"/>
</dbReference>
<reference evidence="3" key="1">
    <citation type="submission" date="2014-04" db="EMBL/GenBank/DDBJ databases">
        <title>Evolutionary Origins and Diversification of the Mycorrhizal Mutualists.</title>
        <authorList>
            <consortium name="DOE Joint Genome Institute"/>
            <consortium name="Mycorrhizal Genomics Consortium"/>
            <person name="Kohler A."/>
            <person name="Kuo A."/>
            <person name="Nagy L.G."/>
            <person name="Floudas D."/>
            <person name="Copeland A."/>
            <person name="Barry K.W."/>
            <person name="Cichocki N."/>
            <person name="Veneault-Fourrey C."/>
            <person name="LaButti K."/>
            <person name="Lindquist E.A."/>
            <person name="Lipzen A."/>
            <person name="Lundell T."/>
            <person name="Morin E."/>
            <person name="Murat C."/>
            <person name="Riley R."/>
            <person name="Ohm R."/>
            <person name="Sun H."/>
            <person name="Tunlid A."/>
            <person name="Henrissat B."/>
            <person name="Grigoriev I.V."/>
            <person name="Hibbett D.S."/>
            <person name="Martin F."/>
        </authorList>
    </citation>
    <scope>NUCLEOTIDE SEQUENCE [LARGE SCALE GENOMIC DNA]</scope>
    <source>
        <strain evidence="3">FD-334 SS-4</strain>
    </source>
</reference>
<dbReference type="InterPro" id="IPR020843">
    <property type="entry name" value="ER"/>
</dbReference>
<feature type="domain" description="Enoyl reductase (ER)" evidence="1">
    <location>
        <begin position="18"/>
        <end position="331"/>
    </location>
</feature>
<organism evidence="2 3">
    <name type="scientific">Hypholoma sublateritium (strain FD-334 SS-4)</name>
    <dbReference type="NCBI Taxonomy" id="945553"/>
    <lineage>
        <taxon>Eukaryota</taxon>
        <taxon>Fungi</taxon>
        <taxon>Dikarya</taxon>
        <taxon>Basidiomycota</taxon>
        <taxon>Agaricomycotina</taxon>
        <taxon>Agaricomycetes</taxon>
        <taxon>Agaricomycetidae</taxon>
        <taxon>Agaricales</taxon>
        <taxon>Agaricineae</taxon>
        <taxon>Strophariaceae</taxon>
        <taxon>Hypholoma</taxon>
    </lineage>
</organism>
<dbReference type="SUPFAM" id="SSF51735">
    <property type="entry name" value="NAD(P)-binding Rossmann-fold domains"/>
    <property type="match status" value="1"/>
</dbReference>
<dbReference type="Gene3D" id="3.90.180.10">
    <property type="entry name" value="Medium-chain alcohol dehydrogenases, catalytic domain"/>
    <property type="match status" value="1"/>
</dbReference>
<dbReference type="PANTHER" id="PTHR11695:SF294">
    <property type="entry name" value="RETICULON-4-INTERACTING PROTEIN 1, MITOCHONDRIAL"/>
    <property type="match status" value="1"/>
</dbReference>
<dbReference type="GO" id="GO:0016491">
    <property type="term" value="F:oxidoreductase activity"/>
    <property type="evidence" value="ECO:0007669"/>
    <property type="project" value="InterPro"/>
</dbReference>
<keyword evidence="3" id="KW-1185">Reference proteome</keyword>
<dbReference type="InterPro" id="IPR011032">
    <property type="entry name" value="GroES-like_sf"/>
</dbReference>
<dbReference type="OrthoDB" id="3509362at2759"/>
<evidence type="ECO:0000259" key="1">
    <source>
        <dbReference type="SMART" id="SM00829"/>
    </source>
</evidence>
<evidence type="ECO:0000313" key="2">
    <source>
        <dbReference type="EMBL" id="KJA20252.1"/>
    </source>
</evidence>
<dbReference type="Proteomes" id="UP000054270">
    <property type="component" value="Unassembled WGS sequence"/>
</dbReference>
<accession>A0A0D2L0T8</accession>
<dbReference type="InterPro" id="IPR050700">
    <property type="entry name" value="YIM1/Zinc_Alcohol_DH_Fams"/>
</dbReference>
<dbReference type="InterPro" id="IPR013154">
    <property type="entry name" value="ADH-like_N"/>
</dbReference>
<dbReference type="Pfam" id="PF13602">
    <property type="entry name" value="ADH_zinc_N_2"/>
    <property type="match status" value="1"/>
</dbReference>
<evidence type="ECO:0000313" key="3">
    <source>
        <dbReference type="Proteomes" id="UP000054270"/>
    </source>
</evidence>
<proteinExistence type="predicted"/>
<dbReference type="CDD" id="cd08267">
    <property type="entry name" value="MDR1"/>
    <property type="match status" value="1"/>
</dbReference>
<name>A0A0D2L0T8_HYPSF</name>
<dbReference type="PANTHER" id="PTHR11695">
    <property type="entry name" value="ALCOHOL DEHYDROGENASE RELATED"/>
    <property type="match status" value="1"/>
</dbReference>
<sequence length="334" mass="35996">MTTIPDVQRAWIAVRRGKPVKALVLQEEWPVMKKLKDGEILVKVEAAALNPVGWKMMRVLPNVLARRPHIAEHDFSGVVVDANDGNLNVGDNTGQGVLAQYITVNADQVAIRPANVTPTQAAGITLAALTAYQALVGVAKLKADQTVFINGGSTTVGAFAIQLAKIKGAKVIATASARNEAFVRKMGADEFIDYTKEPLVAFLTHNPPSTKYSVIFDAVGLVEPSLFTHSAKYLAPGGIFVSTGPLPHGWKDTWKMIRTIGAITTPSWLGNVNRRWALVAVKNAAEDLQEIQKLLANGSLLPIVDSVFAFEDALKAYDRILTTRAVGKVVVKVD</sequence>
<dbReference type="STRING" id="945553.A0A0D2L0T8"/>
<dbReference type="AlphaFoldDB" id="A0A0D2L0T8"/>
<dbReference type="GO" id="GO:0005739">
    <property type="term" value="C:mitochondrion"/>
    <property type="evidence" value="ECO:0007669"/>
    <property type="project" value="TreeGrafter"/>
</dbReference>
<gene>
    <name evidence="2" type="ORF">HYPSUDRAFT_217144</name>
</gene>